<reference evidence="1" key="1">
    <citation type="submission" date="2018-05" db="EMBL/GenBank/DDBJ databases">
        <authorList>
            <person name="Lanie J.A."/>
            <person name="Ng W.-L."/>
            <person name="Kazmierczak K.M."/>
            <person name="Andrzejewski T.M."/>
            <person name="Davidsen T.M."/>
            <person name="Wayne K.J."/>
            <person name="Tettelin H."/>
            <person name="Glass J.I."/>
            <person name="Rusch D."/>
            <person name="Podicherti R."/>
            <person name="Tsui H.-C.T."/>
            <person name="Winkler M.E."/>
        </authorList>
    </citation>
    <scope>NUCLEOTIDE SEQUENCE</scope>
</reference>
<dbReference type="EMBL" id="UINC01129052">
    <property type="protein sequence ID" value="SVD09196.1"/>
    <property type="molecule type" value="Genomic_DNA"/>
</dbReference>
<protein>
    <submittedName>
        <fullName evidence="1">Uncharacterized protein</fullName>
    </submittedName>
</protein>
<evidence type="ECO:0000313" key="1">
    <source>
        <dbReference type="EMBL" id="SVD09196.1"/>
    </source>
</evidence>
<name>A0A382SH56_9ZZZZ</name>
<dbReference type="Gene3D" id="1.20.1270.170">
    <property type="match status" value="1"/>
</dbReference>
<organism evidence="1">
    <name type="scientific">marine metagenome</name>
    <dbReference type="NCBI Taxonomy" id="408172"/>
    <lineage>
        <taxon>unclassified sequences</taxon>
        <taxon>metagenomes</taxon>
        <taxon>ecological metagenomes</taxon>
    </lineage>
</organism>
<proteinExistence type="predicted"/>
<gene>
    <name evidence="1" type="ORF">METZ01_LOCUS362050</name>
</gene>
<sequence length="35" mass="4377">IAFPWFNSRRYWDEHILSLREQVALMNEKPLSWNE</sequence>
<dbReference type="AlphaFoldDB" id="A0A382SH56"/>
<feature type="non-terminal residue" evidence="1">
    <location>
        <position position="1"/>
    </location>
</feature>
<accession>A0A382SH56</accession>